<accession>A0A4Z2G8N6</accession>
<keyword evidence="3" id="KW-1185">Reference proteome</keyword>
<feature type="region of interest" description="Disordered" evidence="1">
    <location>
        <begin position="58"/>
        <end position="77"/>
    </location>
</feature>
<evidence type="ECO:0000313" key="3">
    <source>
        <dbReference type="Proteomes" id="UP000314294"/>
    </source>
</evidence>
<dbReference type="Proteomes" id="UP000314294">
    <property type="component" value="Unassembled WGS sequence"/>
</dbReference>
<comment type="caution">
    <text evidence="2">The sequence shown here is derived from an EMBL/GenBank/DDBJ whole genome shotgun (WGS) entry which is preliminary data.</text>
</comment>
<protein>
    <submittedName>
        <fullName evidence="2">Uncharacterized protein</fullName>
    </submittedName>
</protein>
<sequence>MRTAPPRVRRRAVCTNLVDGIRVLRHVEDDGGGAPLHGSPRLHTEEYTLIIEVSHEALGGDLPPEESPLGDTVQRLA</sequence>
<evidence type="ECO:0000313" key="2">
    <source>
        <dbReference type="EMBL" id="TNN49631.1"/>
    </source>
</evidence>
<name>A0A4Z2G8N6_9TELE</name>
<dbReference type="EMBL" id="SRLO01000648">
    <property type="protein sequence ID" value="TNN49631.1"/>
    <property type="molecule type" value="Genomic_DNA"/>
</dbReference>
<dbReference type="AlphaFoldDB" id="A0A4Z2G8N6"/>
<reference evidence="2 3" key="1">
    <citation type="submission" date="2019-03" db="EMBL/GenBank/DDBJ databases">
        <title>First draft genome of Liparis tanakae, snailfish: a comprehensive survey of snailfish specific genes.</title>
        <authorList>
            <person name="Kim W."/>
            <person name="Song I."/>
            <person name="Jeong J.-H."/>
            <person name="Kim D."/>
            <person name="Kim S."/>
            <person name="Ryu S."/>
            <person name="Song J.Y."/>
            <person name="Lee S.K."/>
        </authorList>
    </citation>
    <scope>NUCLEOTIDE SEQUENCE [LARGE SCALE GENOMIC DNA]</scope>
    <source>
        <tissue evidence="2">Muscle</tissue>
    </source>
</reference>
<evidence type="ECO:0000256" key="1">
    <source>
        <dbReference type="SAM" id="MobiDB-lite"/>
    </source>
</evidence>
<proteinExistence type="predicted"/>
<organism evidence="2 3">
    <name type="scientific">Liparis tanakae</name>
    <name type="common">Tanaka's snailfish</name>
    <dbReference type="NCBI Taxonomy" id="230148"/>
    <lineage>
        <taxon>Eukaryota</taxon>
        <taxon>Metazoa</taxon>
        <taxon>Chordata</taxon>
        <taxon>Craniata</taxon>
        <taxon>Vertebrata</taxon>
        <taxon>Euteleostomi</taxon>
        <taxon>Actinopterygii</taxon>
        <taxon>Neopterygii</taxon>
        <taxon>Teleostei</taxon>
        <taxon>Neoteleostei</taxon>
        <taxon>Acanthomorphata</taxon>
        <taxon>Eupercaria</taxon>
        <taxon>Perciformes</taxon>
        <taxon>Cottioidei</taxon>
        <taxon>Cottales</taxon>
        <taxon>Liparidae</taxon>
        <taxon>Liparis</taxon>
    </lineage>
</organism>
<gene>
    <name evidence="2" type="ORF">EYF80_040189</name>
</gene>